<keyword evidence="2" id="KW-1185">Reference proteome</keyword>
<evidence type="ECO:0000313" key="1">
    <source>
        <dbReference type="EMBL" id="QHZ59825.1"/>
    </source>
</evidence>
<accession>A0A6C0R0N6</accession>
<dbReference type="KEGG" id="vg:55626489"/>
<organism evidence="1 2">
    <name type="scientific">Alteromonas phage vB_AmeM_PT11-V22</name>
    <dbReference type="NCBI Taxonomy" id="2704031"/>
    <lineage>
        <taxon>Viruses</taxon>
        <taxon>Duplodnaviria</taxon>
        <taxon>Heunggongvirae</taxon>
        <taxon>Uroviricota</taxon>
        <taxon>Caudoviricetes</taxon>
        <taxon>Myoalterovirus</taxon>
        <taxon>Myoalterovirus PT11V22</taxon>
    </lineage>
</organism>
<sequence>MFNKVIHLLQSLGQDSPQVVQESVKKIAENNFLYDITNGRPAGYNREKVMDGHKIIGDFVSRGIQIQKRKMESK</sequence>
<protein>
    <submittedName>
        <fullName evidence="1">Uncharacterized protein</fullName>
    </submittedName>
</protein>
<proteinExistence type="predicted"/>
<dbReference type="GeneID" id="55626489"/>
<dbReference type="Proteomes" id="UP000479357">
    <property type="component" value="Segment"/>
</dbReference>
<dbReference type="RefSeq" id="YP_009855749.1">
    <property type="nucleotide sequence ID" value="NC_048847.1"/>
</dbReference>
<evidence type="ECO:0000313" key="2">
    <source>
        <dbReference type="Proteomes" id="UP000479357"/>
    </source>
</evidence>
<name>A0A6C0R0N6_9CAUD</name>
<dbReference type="EMBL" id="MN877442">
    <property type="protein sequence ID" value="QHZ59825.1"/>
    <property type="molecule type" value="Genomic_DNA"/>
</dbReference>
<reference evidence="1 2" key="1">
    <citation type="submission" date="2019-12" db="EMBL/GenBank/DDBJ databases">
        <title>Alteromonas phage V22 represents a new genus of marine bacteriophages that requires a novel tail fiber chaperone for host recognition.</title>
        <authorList>
            <person name="Gonzalez-Serrano R."/>
            <person name="Dunne M."/>
            <person name="Rosselli R."/>
            <person name="Martin-Cuadrado A.-B."/>
            <person name="Grosboillot V."/>
            <person name="Zinsli L."/>
            <person name="Roda-Garcia J.J."/>
            <person name="Loessner M.J."/>
            <person name="Rodriguez-Valera F."/>
        </authorList>
    </citation>
    <scope>NUCLEOTIDE SEQUENCE [LARGE SCALE GENOMIC DNA]</scope>
</reference>